<dbReference type="EMBL" id="CM042013">
    <property type="protein sequence ID" value="KAI3737916.1"/>
    <property type="molecule type" value="Genomic_DNA"/>
</dbReference>
<reference evidence="1 2" key="2">
    <citation type="journal article" date="2022" name="Mol. Ecol. Resour.">
        <title>The genomes of chicory, endive, great burdock and yacon provide insights into Asteraceae paleo-polyploidization history and plant inulin production.</title>
        <authorList>
            <person name="Fan W."/>
            <person name="Wang S."/>
            <person name="Wang H."/>
            <person name="Wang A."/>
            <person name="Jiang F."/>
            <person name="Liu H."/>
            <person name="Zhao H."/>
            <person name="Xu D."/>
            <person name="Zhang Y."/>
        </authorList>
    </citation>
    <scope>NUCLEOTIDE SEQUENCE [LARGE SCALE GENOMIC DNA]</scope>
    <source>
        <strain evidence="2">cv. Punajuju</strain>
        <tissue evidence="1">Leaves</tissue>
    </source>
</reference>
<keyword evidence="2" id="KW-1185">Reference proteome</keyword>
<accession>A0ACB9CUM5</accession>
<evidence type="ECO:0000313" key="2">
    <source>
        <dbReference type="Proteomes" id="UP001055811"/>
    </source>
</evidence>
<organism evidence="1 2">
    <name type="scientific">Cichorium intybus</name>
    <name type="common">Chicory</name>
    <dbReference type="NCBI Taxonomy" id="13427"/>
    <lineage>
        <taxon>Eukaryota</taxon>
        <taxon>Viridiplantae</taxon>
        <taxon>Streptophyta</taxon>
        <taxon>Embryophyta</taxon>
        <taxon>Tracheophyta</taxon>
        <taxon>Spermatophyta</taxon>
        <taxon>Magnoliopsida</taxon>
        <taxon>eudicotyledons</taxon>
        <taxon>Gunneridae</taxon>
        <taxon>Pentapetalae</taxon>
        <taxon>asterids</taxon>
        <taxon>campanulids</taxon>
        <taxon>Asterales</taxon>
        <taxon>Asteraceae</taxon>
        <taxon>Cichorioideae</taxon>
        <taxon>Cichorieae</taxon>
        <taxon>Cichoriinae</taxon>
        <taxon>Cichorium</taxon>
    </lineage>
</organism>
<evidence type="ECO:0000313" key="1">
    <source>
        <dbReference type="EMBL" id="KAI3737916.1"/>
    </source>
</evidence>
<name>A0ACB9CUM5_CICIN</name>
<comment type="caution">
    <text evidence="1">The sequence shown here is derived from an EMBL/GenBank/DDBJ whole genome shotgun (WGS) entry which is preliminary data.</text>
</comment>
<gene>
    <name evidence="1" type="ORF">L2E82_27931</name>
</gene>
<dbReference type="Proteomes" id="UP001055811">
    <property type="component" value="Linkage Group LG05"/>
</dbReference>
<proteinExistence type="predicted"/>
<sequence length="80" mass="8820">MPGGSCYEPDNVRNHASYAIDLNFRVNGECDTSFATPAVTDPCFHSHHSHSSFCGFLWRGAAHTKRLADSIFSPSSEIFL</sequence>
<reference evidence="2" key="1">
    <citation type="journal article" date="2022" name="Mol. Ecol. Resour.">
        <title>The genomes of chicory, endive, great burdock and yacon provide insights into Asteraceae palaeo-polyploidization history and plant inulin production.</title>
        <authorList>
            <person name="Fan W."/>
            <person name="Wang S."/>
            <person name="Wang H."/>
            <person name="Wang A."/>
            <person name="Jiang F."/>
            <person name="Liu H."/>
            <person name="Zhao H."/>
            <person name="Xu D."/>
            <person name="Zhang Y."/>
        </authorList>
    </citation>
    <scope>NUCLEOTIDE SEQUENCE [LARGE SCALE GENOMIC DNA]</scope>
    <source>
        <strain evidence="2">cv. Punajuju</strain>
    </source>
</reference>
<protein>
    <submittedName>
        <fullName evidence="1">Uncharacterized protein</fullName>
    </submittedName>
</protein>